<gene>
    <name evidence="2" type="ORF">ACH4TF_18660</name>
</gene>
<dbReference type="Proteomes" id="UP001611162">
    <property type="component" value="Unassembled WGS sequence"/>
</dbReference>
<comment type="caution">
    <text evidence="2">The sequence shown here is derived from an EMBL/GenBank/DDBJ whole genome shotgun (WGS) entry which is preliminary data.</text>
</comment>
<keyword evidence="3" id="KW-1185">Reference proteome</keyword>
<accession>A0ABW7T4N6</accession>
<evidence type="ECO:0000313" key="2">
    <source>
        <dbReference type="EMBL" id="MFI0912468.1"/>
    </source>
</evidence>
<evidence type="ECO:0000313" key="3">
    <source>
        <dbReference type="Proteomes" id="UP001611162"/>
    </source>
</evidence>
<evidence type="ECO:0000256" key="1">
    <source>
        <dbReference type="SAM" id="SignalP"/>
    </source>
</evidence>
<dbReference type="EMBL" id="JBIRRB010000006">
    <property type="protein sequence ID" value="MFI0912468.1"/>
    <property type="molecule type" value="Genomic_DNA"/>
</dbReference>
<protein>
    <submittedName>
        <fullName evidence="2">Uncharacterized protein</fullName>
    </submittedName>
</protein>
<keyword evidence="1" id="KW-0732">Signal</keyword>
<proteinExistence type="predicted"/>
<feature type="chain" id="PRO_5047031726" evidence="1">
    <location>
        <begin position="31"/>
        <end position="118"/>
    </location>
</feature>
<feature type="signal peptide" evidence="1">
    <location>
        <begin position="1"/>
        <end position="30"/>
    </location>
</feature>
<reference evidence="2 3" key="1">
    <citation type="submission" date="2024-10" db="EMBL/GenBank/DDBJ databases">
        <title>The Natural Products Discovery Center: Release of the First 8490 Sequenced Strains for Exploring Actinobacteria Biosynthetic Diversity.</title>
        <authorList>
            <person name="Kalkreuter E."/>
            <person name="Kautsar S.A."/>
            <person name="Yang D."/>
            <person name="Bader C.D."/>
            <person name="Teijaro C.N."/>
            <person name="Fluegel L."/>
            <person name="Davis C.M."/>
            <person name="Simpson J.R."/>
            <person name="Lauterbach L."/>
            <person name="Steele A.D."/>
            <person name="Gui C."/>
            <person name="Meng S."/>
            <person name="Li G."/>
            <person name="Viehrig K."/>
            <person name="Ye F."/>
            <person name="Su P."/>
            <person name="Kiefer A.F."/>
            <person name="Nichols A."/>
            <person name="Cepeda A.J."/>
            <person name="Yan W."/>
            <person name="Fan B."/>
            <person name="Jiang Y."/>
            <person name="Adhikari A."/>
            <person name="Zheng C.-J."/>
            <person name="Schuster L."/>
            <person name="Cowan T.M."/>
            <person name="Smanski M.J."/>
            <person name="Chevrette M.G."/>
            <person name="De Carvalho L.P.S."/>
            <person name="Shen B."/>
        </authorList>
    </citation>
    <scope>NUCLEOTIDE SEQUENCE [LARGE SCALE GENOMIC DNA]</scope>
    <source>
        <strain evidence="2 3">NPDC020979</strain>
    </source>
</reference>
<organism evidence="2 3">
    <name type="scientific">Streptomyces abikoensis</name>
    <dbReference type="NCBI Taxonomy" id="97398"/>
    <lineage>
        <taxon>Bacteria</taxon>
        <taxon>Bacillati</taxon>
        <taxon>Actinomycetota</taxon>
        <taxon>Actinomycetes</taxon>
        <taxon>Kitasatosporales</taxon>
        <taxon>Streptomycetaceae</taxon>
        <taxon>Streptomyces</taxon>
    </lineage>
</organism>
<sequence length="118" mass="12240">MSSRLTTLRTSLAIGGAVMMLVAIPTSSSAATGQLQYLRADNNVQDVLDDPPSDSCRPIPGGAVNATNRTDSFATLYKNSVCDAAHAIKKLSHNGGSGAQWDSGTTLVVADRVVFTAT</sequence>
<name>A0ABW7T4N6_9ACTN</name>
<dbReference type="RefSeq" id="WP_397613353.1">
    <property type="nucleotide sequence ID" value="NZ_JBIRRB010000006.1"/>
</dbReference>